<evidence type="ECO:0000313" key="5">
    <source>
        <dbReference type="EMBL" id="UJG40131.1"/>
    </source>
</evidence>
<dbReference type="SMART" id="SM00382">
    <property type="entry name" value="AAA"/>
    <property type="match status" value="1"/>
</dbReference>
<dbReference type="PROSITE" id="PS50893">
    <property type="entry name" value="ABC_TRANSPORTER_2"/>
    <property type="match status" value="1"/>
</dbReference>
<name>A0A9Y1BJT0_9ARCH</name>
<keyword evidence="1" id="KW-0813">Transport</keyword>
<dbReference type="CDD" id="cd03255">
    <property type="entry name" value="ABC_MJ0796_LolCDE_FtsE"/>
    <property type="match status" value="1"/>
</dbReference>
<gene>
    <name evidence="5" type="ORF">K9W45_09830</name>
</gene>
<dbReference type="AlphaFoldDB" id="A0A9Y1BJT0"/>
<evidence type="ECO:0000256" key="3">
    <source>
        <dbReference type="ARBA" id="ARBA00022840"/>
    </source>
</evidence>
<evidence type="ECO:0000256" key="1">
    <source>
        <dbReference type="ARBA" id="ARBA00022448"/>
    </source>
</evidence>
<evidence type="ECO:0000259" key="4">
    <source>
        <dbReference type="PROSITE" id="PS50893"/>
    </source>
</evidence>
<dbReference type="InterPro" id="IPR003439">
    <property type="entry name" value="ABC_transporter-like_ATP-bd"/>
</dbReference>
<dbReference type="Proteomes" id="UP001201020">
    <property type="component" value="Chromosome"/>
</dbReference>
<protein>
    <submittedName>
        <fullName evidence="5">ABC transporter ATP-binding protein</fullName>
    </submittedName>
</protein>
<dbReference type="GO" id="GO:0005886">
    <property type="term" value="C:plasma membrane"/>
    <property type="evidence" value="ECO:0007669"/>
    <property type="project" value="TreeGrafter"/>
</dbReference>
<reference evidence="5" key="1">
    <citation type="journal article" date="2022" name="Nat. Microbiol.">
        <title>Unique mobile elements and scalable gene flow at the prokaryote-eukaryote boundary revealed by circularized Asgard archaea genomes.</title>
        <authorList>
            <person name="Wu F."/>
            <person name="Speth D.R."/>
            <person name="Philosof A."/>
            <person name="Cremiere A."/>
            <person name="Narayanan A."/>
            <person name="Barco R.A."/>
            <person name="Connon S.A."/>
            <person name="Amend J.P."/>
            <person name="Antoshechkin I.A."/>
            <person name="Orphan V.J."/>
        </authorList>
    </citation>
    <scope>NUCLEOTIDE SEQUENCE</scope>
    <source>
        <strain evidence="5">PM71</strain>
    </source>
</reference>
<dbReference type="GO" id="GO:0005524">
    <property type="term" value="F:ATP binding"/>
    <property type="evidence" value="ECO:0007669"/>
    <property type="project" value="UniProtKB-KW"/>
</dbReference>
<dbReference type="InterPro" id="IPR017911">
    <property type="entry name" value="MacB-like_ATP-bd"/>
</dbReference>
<dbReference type="PROSITE" id="PS00211">
    <property type="entry name" value="ABC_TRANSPORTER_1"/>
    <property type="match status" value="1"/>
</dbReference>
<dbReference type="InterPro" id="IPR017871">
    <property type="entry name" value="ABC_transporter-like_CS"/>
</dbReference>
<dbReference type="SUPFAM" id="SSF52540">
    <property type="entry name" value="P-loop containing nucleoside triphosphate hydrolases"/>
    <property type="match status" value="1"/>
</dbReference>
<proteinExistence type="predicted"/>
<feature type="domain" description="ABC transporter" evidence="4">
    <location>
        <begin position="6"/>
        <end position="243"/>
    </location>
</feature>
<dbReference type="PANTHER" id="PTHR24220">
    <property type="entry name" value="IMPORT ATP-BINDING PROTEIN"/>
    <property type="match status" value="1"/>
</dbReference>
<sequence length="243" mass="26751">MSTEFIRVENLCKTYISPAERLEVLRGCSFTIFSGDVVCLLGVSGSGKTTLLNLISGLDSPTSGEIYYDGVPLHSLTLDQIYDFRLKNIGFIFQDFHLLEHFTALENVMSPLLLQGHSESFSRSVSFDLISRVGLSDKVDSYPDQLSSGQKQRVAIARSLAKVPLPRLLIADEPTGTLDSRTGDSIMELILGLSSEHNLTTIFTTHELFVAKLASRIFLLRDGKITSLSPSDLNNESFISSLV</sequence>
<keyword evidence="2" id="KW-0547">Nucleotide-binding</keyword>
<evidence type="ECO:0000256" key="2">
    <source>
        <dbReference type="ARBA" id="ARBA00022741"/>
    </source>
</evidence>
<dbReference type="InterPro" id="IPR027417">
    <property type="entry name" value="P-loop_NTPase"/>
</dbReference>
<dbReference type="InterPro" id="IPR015854">
    <property type="entry name" value="ABC_transpr_LolD-like"/>
</dbReference>
<accession>A0A9Y1BJT0</accession>
<organism evidence="5">
    <name type="scientific">Candidatus Heimdallarchaeum aukensis</name>
    <dbReference type="NCBI Taxonomy" id="2876573"/>
    <lineage>
        <taxon>Archaea</taxon>
        <taxon>Promethearchaeati</taxon>
        <taxon>Candidatus Heimdallarchaeota</taxon>
        <taxon>Candidatus Heimdallarchaeia (ex Rinke et al. 2021) (nom. nud.)</taxon>
        <taxon>Candidatus Heimdallarchaeales</taxon>
        <taxon>Candidatus Heimdallarchaeaceae</taxon>
        <taxon>Candidatus Heimdallarchaeum</taxon>
    </lineage>
</organism>
<dbReference type="GO" id="GO:0022857">
    <property type="term" value="F:transmembrane transporter activity"/>
    <property type="evidence" value="ECO:0007669"/>
    <property type="project" value="TreeGrafter"/>
</dbReference>
<dbReference type="EMBL" id="CP084166">
    <property type="protein sequence ID" value="UJG40131.1"/>
    <property type="molecule type" value="Genomic_DNA"/>
</dbReference>
<keyword evidence="3 5" id="KW-0067">ATP-binding</keyword>
<dbReference type="Gene3D" id="3.40.50.300">
    <property type="entry name" value="P-loop containing nucleotide triphosphate hydrolases"/>
    <property type="match status" value="1"/>
</dbReference>
<dbReference type="Pfam" id="PF00005">
    <property type="entry name" value="ABC_tran"/>
    <property type="match status" value="1"/>
</dbReference>
<dbReference type="InterPro" id="IPR003593">
    <property type="entry name" value="AAA+_ATPase"/>
</dbReference>
<dbReference type="GO" id="GO:0016887">
    <property type="term" value="F:ATP hydrolysis activity"/>
    <property type="evidence" value="ECO:0007669"/>
    <property type="project" value="InterPro"/>
</dbReference>